<sequence>MNCLYYFITALLLTTATATQAQGVLDLEKPKLLIDTLQLVKADTVTVEAMPGFSAELDKRYGFRGLRFETPLAQVKGLKFVTNRGGKAVYQKISENKVLGNAQLKQVLYCFYKGQLSDVLFSSTGSTNADEVLKVLTQAYGAPFEQEITEDQLDGHFYWHGKKASAFLTIPVDEDDFDVLISSTPMKEK</sequence>
<proteinExistence type="predicted"/>
<keyword evidence="1" id="KW-0732">Signal</keyword>
<protein>
    <submittedName>
        <fullName evidence="2">Uncharacterized protein</fullName>
    </submittedName>
</protein>
<dbReference type="Proteomes" id="UP000198697">
    <property type="component" value="Unassembled WGS sequence"/>
</dbReference>
<evidence type="ECO:0000313" key="2">
    <source>
        <dbReference type="EMBL" id="SET98177.1"/>
    </source>
</evidence>
<feature type="chain" id="PRO_5011698161" evidence="1">
    <location>
        <begin position="22"/>
        <end position="189"/>
    </location>
</feature>
<reference evidence="3" key="1">
    <citation type="submission" date="2016-10" db="EMBL/GenBank/DDBJ databases">
        <authorList>
            <person name="Varghese N."/>
            <person name="Submissions S."/>
        </authorList>
    </citation>
    <scope>NUCLEOTIDE SEQUENCE [LARGE SCALE GENOMIC DNA]</scope>
    <source>
        <strain evidence="3">DSM 15310</strain>
    </source>
</reference>
<accession>A0A1I0IMX0</accession>
<dbReference type="AlphaFoldDB" id="A0A1I0IMX0"/>
<evidence type="ECO:0000256" key="1">
    <source>
        <dbReference type="SAM" id="SignalP"/>
    </source>
</evidence>
<dbReference type="OrthoDB" id="5442117at2"/>
<name>A0A1I0IMX0_9BACT</name>
<gene>
    <name evidence="2" type="ORF">SAMN04487998_3384</name>
</gene>
<keyword evidence="3" id="KW-1185">Reference proteome</keyword>
<organism evidence="2 3">
    <name type="scientific">Hymenobacter actinosclerus</name>
    <dbReference type="NCBI Taxonomy" id="82805"/>
    <lineage>
        <taxon>Bacteria</taxon>
        <taxon>Pseudomonadati</taxon>
        <taxon>Bacteroidota</taxon>
        <taxon>Cytophagia</taxon>
        <taxon>Cytophagales</taxon>
        <taxon>Hymenobacteraceae</taxon>
        <taxon>Hymenobacter</taxon>
    </lineage>
</organism>
<feature type="signal peptide" evidence="1">
    <location>
        <begin position="1"/>
        <end position="21"/>
    </location>
</feature>
<evidence type="ECO:0000313" key="3">
    <source>
        <dbReference type="Proteomes" id="UP000198697"/>
    </source>
</evidence>
<dbReference type="RefSeq" id="WP_092773759.1">
    <property type="nucleotide sequence ID" value="NZ_FOHS01000005.1"/>
</dbReference>
<dbReference type="EMBL" id="FOHS01000005">
    <property type="protein sequence ID" value="SET98177.1"/>
    <property type="molecule type" value="Genomic_DNA"/>
</dbReference>
<dbReference type="STRING" id="82805.SAMN04487998_3384"/>